<dbReference type="Proteomes" id="UP000799777">
    <property type="component" value="Unassembled WGS sequence"/>
</dbReference>
<sequence>MPPNKQSCKRAPYDPSHSRINGQSCRACLKHENPADDYPIFAPGRQATPGDRQSTPAFDLASTAQCAFPQDGSGRGLDSPPDHPDVASCCGQTDGMDSRAAHRRTRAAQLRITGKSSTGSFAKTGLSCGLVCPRMSKTEAGNAIQAGGSSTCQTWQRQNSKQRDTKHLSCGCTPGQCSNGKCACIRHGEVCGTNCHKKIQIETSVLCQNRGVTFVSTSKYKDVLEAHAVKDIEELPANAPRRRN</sequence>
<feature type="region of interest" description="Disordered" evidence="1">
    <location>
        <begin position="1"/>
        <end position="21"/>
    </location>
</feature>
<protein>
    <submittedName>
        <fullName evidence="2">Uncharacterized protein</fullName>
    </submittedName>
</protein>
<feature type="region of interest" description="Disordered" evidence="1">
    <location>
        <begin position="36"/>
        <end position="55"/>
    </location>
</feature>
<proteinExistence type="predicted"/>
<comment type="caution">
    <text evidence="2">The sequence shown here is derived from an EMBL/GenBank/DDBJ whole genome shotgun (WGS) entry which is preliminary data.</text>
</comment>
<dbReference type="EMBL" id="ML978326">
    <property type="protein sequence ID" value="KAF2023762.1"/>
    <property type="molecule type" value="Genomic_DNA"/>
</dbReference>
<dbReference type="AlphaFoldDB" id="A0A9P4LGP1"/>
<name>A0A9P4LGP1_9PLEO</name>
<evidence type="ECO:0000313" key="2">
    <source>
        <dbReference type="EMBL" id="KAF2023762.1"/>
    </source>
</evidence>
<organism evidence="2 3">
    <name type="scientific">Setomelanomma holmii</name>
    <dbReference type="NCBI Taxonomy" id="210430"/>
    <lineage>
        <taxon>Eukaryota</taxon>
        <taxon>Fungi</taxon>
        <taxon>Dikarya</taxon>
        <taxon>Ascomycota</taxon>
        <taxon>Pezizomycotina</taxon>
        <taxon>Dothideomycetes</taxon>
        <taxon>Pleosporomycetidae</taxon>
        <taxon>Pleosporales</taxon>
        <taxon>Pleosporineae</taxon>
        <taxon>Phaeosphaeriaceae</taxon>
        <taxon>Setomelanomma</taxon>
    </lineage>
</organism>
<evidence type="ECO:0000256" key="1">
    <source>
        <dbReference type="SAM" id="MobiDB-lite"/>
    </source>
</evidence>
<evidence type="ECO:0000313" key="3">
    <source>
        <dbReference type="Proteomes" id="UP000799777"/>
    </source>
</evidence>
<accession>A0A9P4LGP1</accession>
<gene>
    <name evidence="2" type="ORF">EK21DRAFT_94653</name>
</gene>
<reference evidence="2" key="1">
    <citation type="journal article" date="2020" name="Stud. Mycol.">
        <title>101 Dothideomycetes genomes: a test case for predicting lifestyles and emergence of pathogens.</title>
        <authorList>
            <person name="Haridas S."/>
            <person name="Albert R."/>
            <person name="Binder M."/>
            <person name="Bloem J."/>
            <person name="Labutti K."/>
            <person name="Salamov A."/>
            <person name="Andreopoulos B."/>
            <person name="Baker S."/>
            <person name="Barry K."/>
            <person name="Bills G."/>
            <person name="Bluhm B."/>
            <person name="Cannon C."/>
            <person name="Castanera R."/>
            <person name="Culley D."/>
            <person name="Daum C."/>
            <person name="Ezra D."/>
            <person name="Gonzalez J."/>
            <person name="Henrissat B."/>
            <person name="Kuo A."/>
            <person name="Liang C."/>
            <person name="Lipzen A."/>
            <person name="Lutzoni F."/>
            <person name="Magnuson J."/>
            <person name="Mondo S."/>
            <person name="Nolan M."/>
            <person name="Ohm R."/>
            <person name="Pangilinan J."/>
            <person name="Park H.-J."/>
            <person name="Ramirez L."/>
            <person name="Alfaro M."/>
            <person name="Sun H."/>
            <person name="Tritt A."/>
            <person name="Yoshinaga Y."/>
            <person name="Zwiers L.-H."/>
            <person name="Turgeon B."/>
            <person name="Goodwin S."/>
            <person name="Spatafora J."/>
            <person name="Crous P."/>
            <person name="Grigoriev I."/>
        </authorList>
    </citation>
    <scope>NUCLEOTIDE SEQUENCE</scope>
    <source>
        <strain evidence="2">CBS 110217</strain>
    </source>
</reference>
<feature type="region of interest" description="Disordered" evidence="1">
    <location>
        <begin position="69"/>
        <end position="98"/>
    </location>
</feature>
<keyword evidence="3" id="KW-1185">Reference proteome</keyword>